<protein>
    <recommendedName>
        <fullName evidence="4">Septum formation initiator</fullName>
    </recommendedName>
</protein>
<sequence length="102" mass="12709">MKIFEWTKTLPPFFRNFFFLFSVVFIIWMIFFDSNDIISQYKMRKQLSDLENEREYYEQKIIEVKAEEEALMQDKVKLEKFAREHYLMKKPTEDIYILVEEE</sequence>
<dbReference type="RefSeq" id="WP_011586481.1">
    <property type="nucleotide sequence ID" value="NC_008255.1"/>
</dbReference>
<evidence type="ECO:0000313" key="3">
    <source>
        <dbReference type="Proteomes" id="UP000001822"/>
    </source>
</evidence>
<dbReference type="Proteomes" id="UP000001822">
    <property type="component" value="Chromosome"/>
</dbReference>
<reference evidence="2 3" key="1">
    <citation type="journal article" date="2007" name="Appl. Environ. Microbiol.">
        <title>Genome sequence of the cellulolytic gliding bacterium Cytophaga hutchinsonii.</title>
        <authorList>
            <person name="Xie G."/>
            <person name="Bruce D.C."/>
            <person name="Challacombe J.F."/>
            <person name="Chertkov O."/>
            <person name="Detter J.C."/>
            <person name="Gilna P."/>
            <person name="Han C.S."/>
            <person name="Lucas S."/>
            <person name="Misra M."/>
            <person name="Myers G.L."/>
            <person name="Richardson P."/>
            <person name="Tapia R."/>
            <person name="Thayer N."/>
            <person name="Thompson L.S."/>
            <person name="Brettin T.S."/>
            <person name="Henrissat B."/>
            <person name="Wilson D.B."/>
            <person name="McBride M.J."/>
        </authorList>
    </citation>
    <scope>NUCLEOTIDE SEQUENCE [LARGE SCALE GENOMIC DNA]</scope>
    <source>
        <strain evidence="3">ATCC 33406 / DSM 1761 / CIP 103989 / NBRC 15051 / NCIMB 9469 / D465</strain>
    </source>
</reference>
<accession>A0A6N4SVL2</accession>
<dbReference type="KEGG" id="chu:CHU_3132"/>
<dbReference type="Pfam" id="PF04977">
    <property type="entry name" value="DivIC"/>
    <property type="match status" value="1"/>
</dbReference>
<organism evidence="2 3">
    <name type="scientific">Cytophaga hutchinsonii (strain ATCC 33406 / DSM 1761 / CIP 103989 / NBRC 15051 / NCIMB 9469 / D465)</name>
    <dbReference type="NCBI Taxonomy" id="269798"/>
    <lineage>
        <taxon>Bacteria</taxon>
        <taxon>Pseudomonadati</taxon>
        <taxon>Bacteroidota</taxon>
        <taxon>Cytophagia</taxon>
        <taxon>Cytophagales</taxon>
        <taxon>Cytophagaceae</taxon>
        <taxon>Cytophaga</taxon>
    </lineage>
</organism>
<proteinExistence type="predicted"/>
<name>A0A6N4SVL2_CYTH3</name>
<keyword evidence="1" id="KW-0472">Membrane</keyword>
<keyword evidence="3" id="KW-1185">Reference proteome</keyword>
<dbReference type="InterPro" id="IPR007060">
    <property type="entry name" value="FtsL/DivIC"/>
</dbReference>
<evidence type="ECO:0000256" key="1">
    <source>
        <dbReference type="SAM" id="Phobius"/>
    </source>
</evidence>
<dbReference type="EMBL" id="CP000383">
    <property type="protein sequence ID" value="ABG60372.1"/>
    <property type="molecule type" value="Genomic_DNA"/>
</dbReference>
<gene>
    <name evidence="2" type="ordered locus">CHU_3132</name>
</gene>
<keyword evidence="1" id="KW-1133">Transmembrane helix</keyword>
<evidence type="ECO:0008006" key="4">
    <source>
        <dbReference type="Google" id="ProtNLM"/>
    </source>
</evidence>
<dbReference type="AlphaFoldDB" id="A0A6N4SVL2"/>
<evidence type="ECO:0000313" key="2">
    <source>
        <dbReference type="EMBL" id="ABG60372.1"/>
    </source>
</evidence>
<feature type="transmembrane region" description="Helical" evidence="1">
    <location>
        <begin position="12"/>
        <end position="32"/>
    </location>
</feature>
<dbReference type="OrthoDB" id="1467719at2"/>
<keyword evidence="1" id="KW-0812">Transmembrane</keyword>